<keyword evidence="1" id="KW-0732">Signal</keyword>
<protein>
    <submittedName>
        <fullName evidence="2">Uncharacterized protein</fullName>
    </submittedName>
</protein>
<feature type="chain" id="PRO_5019047281" evidence="1">
    <location>
        <begin position="32"/>
        <end position="66"/>
    </location>
</feature>
<keyword evidence="3" id="KW-1185">Reference proteome</keyword>
<comment type="caution">
    <text evidence="2">The sequence shown here is derived from an EMBL/GenBank/DDBJ whole genome shotgun (WGS) entry which is preliminary data.</text>
</comment>
<evidence type="ECO:0000256" key="1">
    <source>
        <dbReference type="SAM" id="SignalP"/>
    </source>
</evidence>
<reference evidence="2 3" key="1">
    <citation type="submission" date="2018-09" db="EMBL/GenBank/DDBJ databases">
        <title>A high-quality reference genome of wild soybean provides a powerful tool to mine soybean genomes.</title>
        <authorList>
            <person name="Xie M."/>
            <person name="Chung C.Y.L."/>
            <person name="Li M.-W."/>
            <person name="Wong F.-L."/>
            <person name="Chan T.-F."/>
            <person name="Lam H.-M."/>
        </authorList>
    </citation>
    <scope>NUCLEOTIDE SEQUENCE [LARGE SCALE GENOMIC DNA]</scope>
    <source>
        <strain evidence="3">cv. W05</strain>
        <tissue evidence="2">Hypocotyl of etiolated seedlings</tissue>
    </source>
</reference>
<feature type="signal peptide" evidence="1">
    <location>
        <begin position="1"/>
        <end position="31"/>
    </location>
</feature>
<evidence type="ECO:0000313" key="3">
    <source>
        <dbReference type="Proteomes" id="UP000289340"/>
    </source>
</evidence>
<dbReference type="EMBL" id="QZWG01000009">
    <property type="protein sequence ID" value="RZB93434.1"/>
    <property type="molecule type" value="Genomic_DNA"/>
</dbReference>
<dbReference type="AlphaFoldDB" id="A0A445J4V8"/>
<name>A0A445J4V8_GLYSO</name>
<sequence length="66" mass="7356">MALTSKSKRCSLIWLILFLCLLLSSSTKTIARNLSGYAADEKGPCRRLLGIGREQHPPCKRGRIIL</sequence>
<gene>
    <name evidence="2" type="ORF">D0Y65_025007</name>
</gene>
<dbReference type="Proteomes" id="UP000289340">
    <property type="component" value="Chromosome 9"/>
</dbReference>
<organism evidence="2 3">
    <name type="scientific">Glycine soja</name>
    <name type="common">Wild soybean</name>
    <dbReference type="NCBI Taxonomy" id="3848"/>
    <lineage>
        <taxon>Eukaryota</taxon>
        <taxon>Viridiplantae</taxon>
        <taxon>Streptophyta</taxon>
        <taxon>Embryophyta</taxon>
        <taxon>Tracheophyta</taxon>
        <taxon>Spermatophyta</taxon>
        <taxon>Magnoliopsida</taxon>
        <taxon>eudicotyledons</taxon>
        <taxon>Gunneridae</taxon>
        <taxon>Pentapetalae</taxon>
        <taxon>rosids</taxon>
        <taxon>fabids</taxon>
        <taxon>Fabales</taxon>
        <taxon>Fabaceae</taxon>
        <taxon>Papilionoideae</taxon>
        <taxon>50 kb inversion clade</taxon>
        <taxon>NPAAA clade</taxon>
        <taxon>indigoferoid/millettioid clade</taxon>
        <taxon>Phaseoleae</taxon>
        <taxon>Glycine</taxon>
        <taxon>Glycine subgen. Soja</taxon>
    </lineage>
</organism>
<proteinExistence type="predicted"/>
<evidence type="ECO:0000313" key="2">
    <source>
        <dbReference type="EMBL" id="RZB93434.1"/>
    </source>
</evidence>
<accession>A0A445J4V8</accession>